<evidence type="ECO:0000313" key="2">
    <source>
        <dbReference type="Proteomes" id="UP000307943"/>
    </source>
</evidence>
<sequence>MNNGQPAHCSSESLKAFEKGYSVVGFWRTLNDEFNLAYAGKKDINTALRDADEKLNKYIAENPKK</sequence>
<protein>
    <submittedName>
        <fullName evidence="1">Uncharacterized protein</fullName>
    </submittedName>
</protein>
<gene>
    <name evidence="1" type="ORF">FE784_25790</name>
</gene>
<reference evidence="1 2" key="1">
    <citation type="submission" date="2019-05" db="EMBL/GenBank/DDBJ databases">
        <title>We sequenced the genome of Paenibacillus hemerocallicola KCTC 33185 for further insight into its adaptation and study the phylogeny of Paenibacillus.</title>
        <authorList>
            <person name="Narsing Rao M.P."/>
        </authorList>
    </citation>
    <scope>NUCLEOTIDE SEQUENCE [LARGE SCALE GENOMIC DNA]</scope>
    <source>
        <strain evidence="1 2">KCTC 33185</strain>
    </source>
</reference>
<proteinExistence type="predicted"/>
<dbReference type="Proteomes" id="UP000307943">
    <property type="component" value="Unassembled WGS sequence"/>
</dbReference>
<accession>A0A5C4T2P2</accession>
<dbReference type="AlphaFoldDB" id="A0A5C4T2P2"/>
<comment type="caution">
    <text evidence="1">The sequence shown here is derived from an EMBL/GenBank/DDBJ whole genome shotgun (WGS) entry which is preliminary data.</text>
</comment>
<keyword evidence="2" id="KW-1185">Reference proteome</keyword>
<organism evidence="1 2">
    <name type="scientific">Paenibacillus hemerocallicola</name>
    <dbReference type="NCBI Taxonomy" id="1172614"/>
    <lineage>
        <taxon>Bacteria</taxon>
        <taxon>Bacillati</taxon>
        <taxon>Bacillota</taxon>
        <taxon>Bacilli</taxon>
        <taxon>Bacillales</taxon>
        <taxon>Paenibacillaceae</taxon>
        <taxon>Paenibacillus</taxon>
    </lineage>
</organism>
<evidence type="ECO:0000313" key="1">
    <source>
        <dbReference type="EMBL" id="TNJ63334.1"/>
    </source>
</evidence>
<name>A0A5C4T2P2_9BACL</name>
<dbReference type="EMBL" id="VDCQ01000044">
    <property type="protein sequence ID" value="TNJ63334.1"/>
    <property type="molecule type" value="Genomic_DNA"/>
</dbReference>